<dbReference type="InterPro" id="IPR036869">
    <property type="entry name" value="J_dom_sf"/>
</dbReference>
<feature type="chain" id="PRO_5003868155" description="J domain-containing protein" evidence="1">
    <location>
        <begin position="31"/>
        <end position="800"/>
    </location>
</feature>
<dbReference type="Proteomes" id="UP000019132">
    <property type="component" value="Unassembled WGS sequence"/>
</dbReference>
<evidence type="ECO:0000259" key="2">
    <source>
        <dbReference type="PROSITE" id="PS50076"/>
    </source>
</evidence>
<accession>K3WQ64</accession>
<dbReference type="OMA" id="CVHYVEI"/>
<organism evidence="3 4">
    <name type="scientific">Globisporangium ultimum (strain ATCC 200006 / CBS 805.95 / DAOM BR144)</name>
    <name type="common">Pythium ultimum</name>
    <dbReference type="NCBI Taxonomy" id="431595"/>
    <lineage>
        <taxon>Eukaryota</taxon>
        <taxon>Sar</taxon>
        <taxon>Stramenopiles</taxon>
        <taxon>Oomycota</taxon>
        <taxon>Peronosporomycetes</taxon>
        <taxon>Pythiales</taxon>
        <taxon>Pythiaceae</taxon>
        <taxon>Globisporangium</taxon>
    </lineage>
</organism>
<dbReference type="Gene3D" id="1.10.287.110">
    <property type="entry name" value="DnaJ domain"/>
    <property type="match status" value="1"/>
</dbReference>
<dbReference type="EnsemblProtists" id="PYU1_T007106">
    <property type="protein sequence ID" value="PYU1_T007106"/>
    <property type="gene ID" value="PYU1_G007091"/>
</dbReference>
<feature type="domain" description="J" evidence="2">
    <location>
        <begin position="720"/>
        <end position="779"/>
    </location>
</feature>
<dbReference type="InParanoid" id="K3WQ64"/>
<dbReference type="EMBL" id="GL376560">
    <property type="status" value="NOT_ANNOTATED_CDS"/>
    <property type="molecule type" value="Genomic_DNA"/>
</dbReference>
<dbReference type="PROSITE" id="PS50076">
    <property type="entry name" value="DNAJ_2"/>
    <property type="match status" value="1"/>
</dbReference>
<reference evidence="4" key="2">
    <citation type="submission" date="2010-04" db="EMBL/GenBank/DDBJ databases">
        <authorList>
            <person name="Buell R."/>
            <person name="Hamilton J."/>
            <person name="Hostetler J."/>
        </authorList>
    </citation>
    <scope>NUCLEOTIDE SEQUENCE [LARGE SCALE GENOMIC DNA]</scope>
    <source>
        <strain evidence="4">DAOM:BR144</strain>
    </source>
</reference>
<reference evidence="4" key="1">
    <citation type="journal article" date="2010" name="Genome Biol.">
        <title>Genome sequence of the necrotrophic plant pathogen Pythium ultimum reveals original pathogenicity mechanisms and effector repertoire.</title>
        <authorList>
            <person name="Levesque C.A."/>
            <person name="Brouwer H."/>
            <person name="Cano L."/>
            <person name="Hamilton J.P."/>
            <person name="Holt C."/>
            <person name="Huitema E."/>
            <person name="Raffaele S."/>
            <person name="Robideau G.P."/>
            <person name="Thines M."/>
            <person name="Win J."/>
            <person name="Zerillo M.M."/>
            <person name="Beakes G.W."/>
            <person name="Boore J.L."/>
            <person name="Busam D."/>
            <person name="Dumas B."/>
            <person name="Ferriera S."/>
            <person name="Fuerstenberg S.I."/>
            <person name="Gachon C.M."/>
            <person name="Gaulin E."/>
            <person name="Govers F."/>
            <person name="Grenville-Briggs L."/>
            <person name="Horner N."/>
            <person name="Hostetler J."/>
            <person name="Jiang R.H."/>
            <person name="Johnson J."/>
            <person name="Krajaejun T."/>
            <person name="Lin H."/>
            <person name="Meijer H.J."/>
            <person name="Moore B."/>
            <person name="Morris P."/>
            <person name="Phuntmart V."/>
            <person name="Puiu D."/>
            <person name="Shetty J."/>
            <person name="Stajich J.E."/>
            <person name="Tripathy S."/>
            <person name="Wawra S."/>
            <person name="van West P."/>
            <person name="Whitty B.R."/>
            <person name="Coutinho P.M."/>
            <person name="Henrissat B."/>
            <person name="Martin F."/>
            <person name="Thomas P.D."/>
            <person name="Tyler B.M."/>
            <person name="De Vries R.P."/>
            <person name="Kamoun S."/>
            <person name="Yandell M."/>
            <person name="Tisserat N."/>
            <person name="Buell C.R."/>
        </authorList>
    </citation>
    <scope>NUCLEOTIDE SEQUENCE</scope>
    <source>
        <strain evidence="4">DAOM:BR144</strain>
    </source>
</reference>
<evidence type="ECO:0000256" key="1">
    <source>
        <dbReference type="SAM" id="SignalP"/>
    </source>
</evidence>
<keyword evidence="4" id="KW-1185">Reference proteome</keyword>
<dbReference type="PRINTS" id="PR00625">
    <property type="entry name" value="JDOMAIN"/>
</dbReference>
<dbReference type="SUPFAM" id="SSF46565">
    <property type="entry name" value="Chaperone J-domain"/>
    <property type="match status" value="1"/>
</dbReference>
<keyword evidence="1" id="KW-0732">Signal</keyword>
<evidence type="ECO:0000313" key="3">
    <source>
        <dbReference type="EnsemblProtists" id="PYU1_T007106"/>
    </source>
</evidence>
<reference evidence="3" key="3">
    <citation type="submission" date="2015-02" db="UniProtKB">
        <authorList>
            <consortium name="EnsemblProtists"/>
        </authorList>
    </citation>
    <scope>IDENTIFICATION</scope>
    <source>
        <strain evidence="3">DAOM BR144</strain>
    </source>
</reference>
<dbReference type="VEuPathDB" id="FungiDB:PYU1_G007091"/>
<feature type="signal peptide" evidence="1">
    <location>
        <begin position="1"/>
        <end position="30"/>
    </location>
</feature>
<dbReference type="CDD" id="cd06257">
    <property type="entry name" value="DnaJ"/>
    <property type="match status" value="1"/>
</dbReference>
<dbReference type="AlphaFoldDB" id="K3WQ64"/>
<protein>
    <recommendedName>
        <fullName evidence="2">J domain-containing protein</fullName>
    </recommendedName>
</protein>
<name>K3WQ64_GLOUD</name>
<sequence>MRSRRTTDAHRSSVLRLLVLLAAWCVLTAASRVILQTQVPILHPSSRKELKVLELFADEEPVDTLESFRLRFRQDRQWRSNILPQLCQHVRCRRDVPVVFATAIRDAQGRTLGRLEIFEDQEPIDALVAFSLLHQGMVSREDRVQILSAVCRKPGMRCTRSRALMNSQRISGENNSTLGVLEIYDDLEPVDQIYRFVVDHNLPKQALQQLLSAFCGTGRIPCARSHPLVYLRPITTEDGRDLGRLEIPLDEEPADMVYMFGLHHGLGKEFRHELLRRVCADKYVQCNRDGAYVFAAPIKLENGTIVGTLKIMEDEELADAVYHFAKETNITVDVRVSILEALCGRDGITCTRGQALLKALPVGNGESGGLLGVIHVFEGQEPADVVYEFAQRHGLSNEDQLMLLEMICGTSASALSTPPTPASRSARHVDLVCNRYAPVAFTVPIAAPNGTRLGVLELLLNEEPADAIARFGNKYGLSSEEKLNIWSAVCKASGIPCTRSKGLIYQIVYTLPGTDTRERLDFMDGEEPTDIIFEYGKMRNLTLRQRKQLLHRVCNEPRRRPNCTRAEPMLLQIPVWETQDKKMGDLEILEGQEPIDMVYAFLEKHDLFQTEPLNTTLLEVVCNSTTRVTCSRKRPRRILFSMQATYAGIQHTLQYVRPESDWICEQQPHGGQKCVHYVEILTKEFCATHMFEWSGCELRILDALRTQLEAYETAMWRGKDLYAKLGLVKSASREEIDAAYNTLVKRFNNETEPYKYEKLQEAYKTLSDTEEKYFYDLPCLKLFGLCGKKKKDGSISITAD</sequence>
<dbReference type="InterPro" id="IPR001623">
    <property type="entry name" value="DnaJ_domain"/>
</dbReference>
<proteinExistence type="predicted"/>
<dbReference type="HOGENOM" id="CLU_351799_0_0_1"/>
<dbReference type="eggNOG" id="ENOG502QVS9">
    <property type="taxonomic scope" value="Eukaryota"/>
</dbReference>
<evidence type="ECO:0000313" key="4">
    <source>
        <dbReference type="Proteomes" id="UP000019132"/>
    </source>
</evidence>
<dbReference type="STRING" id="431595.K3WQ64"/>